<evidence type="ECO:0008006" key="5">
    <source>
        <dbReference type="Google" id="ProtNLM"/>
    </source>
</evidence>
<proteinExistence type="predicted"/>
<feature type="transmembrane region" description="Helical" evidence="2">
    <location>
        <begin position="213"/>
        <end position="232"/>
    </location>
</feature>
<evidence type="ECO:0000256" key="1">
    <source>
        <dbReference type="SAM" id="MobiDB-lite"/>
    </source>
</evidence>
<keyword evidence="2" id="KW-1133">Transmembrane helix</keyword>
<feature type="region of interest" description="Disordered" evidence="1">
    <location>
        <begin position="306"/>
        <end position="334"/>
    </location>
</feature>
<evidence type="ECO:0000313" key="3">
    <source>
        <dbReference type="EMBL" id="CAK0834219.1"/>
    </source>
</evidence>
<evidence type="ECO:0000313" key="4">
    <source>
        <dbReference type="Proteomes" id="UP001189429"/>
    </source>
</evidence>
<name>A0ABN9SQK3_9DINO</name>
<keyword evidence="2" id="KW-0812">Transmembrane</keyword>
<feature type="non-terminal residue" evidence="3">
    <location>
        <position position="398"/>
    </location>
</feature>
<feature type="transmembrane region" description="Helical" evidence="2">
    <location>
        <begin position="174"/>
        <end position="207"/>
    </location>
</feature>
<sequence length="398" mass="45330">MDQYRNPMALVLYISYWFLMMDLSRFHGLGEQLLPILNAFSMTAMKTMLSIIFLSWISFMLWSVIEFHGEEADGEAVTLWQLLVESFLSVWVELGESTFFPSEFVGLRFMYCHVVGAMTFVFVNIIMMNIFINICGDCYKEEKDRVNGSLVTAKLSICLRTLSHRRALLKRFSYWFDIAATVVIQRAAAASVALFAGLLILCIAIGAWEVVPIVLAVAVAGLLILLKLFVILRNTPGKPAYAEPGQKWWIENNYIWVCTPKVCDQVDDTKDESHEHSRLFVVYSGVDLKATDVNGEEKIIDVNGMYKQDSQSGERNGRPQYFRYSPPPRRGGNQNAQDIRIFWKEEFSGSGDLGQWELTVRDDTIDKYKKPTLLFSLRGCASPFGHGLKQWKVVNEDS</sequence>
<keyword evidence="2" id="KW-0472">Membrane</keyword>
<reference evidence="3" key="1">
    <citation type="submission" date="2023-10" db="EMBL/GenBank/DDBJ databases">
        <authorList>
            <person name="Chen Y."/>
            <person name="Shah S."/>
            <person name="Dougan E. K."/>
            <person name="Thang M."/>
            <person name="Chan C."/>
        </authorList>
    </citation>
    <scope>NUCLEOTIDE SEQUENCE [LARGE SCALE GENOMIC DNA]</scope>
</reference>
<feature type="transmembrane region" description="Helical" evidence="2">
    <location>
        <begin position="47"/>
        <end position="65"/>
    </location>
</feature>
<accession>A0ABN9SQK3</accession>
<comment type="caution">
    <text evidence="3">The sequence shown here is derived from an EMBL/GenBank/DDBJ whole genome shotgun (WGS) entry which is preliminary data.</text>
</comment>
<gene>
    <name evidence="3" type="ORF">PCOR1329_LOCUS31695</name>
</gene>
<feature type="transmembrane region" description="Helical" evidence="2">
    <location>
        <begin position="114"/>
        <end position="135"/>
    </location>
</feature>
<evidence type="ECO:0000256" key="2">
    <source>
        <dbReference type="SAM" id="Phobius"/>
    </source>
</evidence>
<protein>
    <recommendedName>
        <fullName evidence="5">P/Homo B domain-containing protein</fullName>
    </recommendedName>
</protein>
<organism evidence="3 4">
    <name type="scientific">Prorocentrum cordatum</name>
    <dbReference type="NCBI Taxonomy" id="2364126"/>
    <lineage>
        <taxon>Eukaryota</taxon>
        <taxon>Sar</taxon>
        <taxon>Alveolata</taxon>
        <taxon>Dinophyceae</taxon>
        <taxon>Prorocentrales</taxon>
        <taxon>Prorocentraceae</taxon>
        <taxon>Prorocentrum</taxon>
    </lineage>
</organism>
<keyword evidence="4" id="KW-1185">Reference proteome</keyword>
<dbReference type="EMBL" id="CAUYUJ010012562">
    <property type="protein sequence ID" value="CAK0834219.1"/>
    <property type="molecule type" value="Genomic_DNA"/>
</dbReference>
<dbReference type="Proteomes" id="UP001189429">
    <property type="component" value="Unassembled WGS sequence"/>
</dbReference>